<dbReference type="SUPFAM" id="SSF56112">
    <property type="entry name" value="Protein kinase-like (PK-like)"/>
    <property type="match status" value="1"/>
</dbReference>
<dbReference type="InterPro" id="IPR001680">
    <property type="entry name" value="WD40_rpt"/>
</dbReference>
<evidence type="ECO:0000256" key="4">
    <source>
        <dbReference type="ARBA" id="ARBA00022840"/>
    </source>
</evidence>
<dbReference type="CDD" id="cd00200">
    <property type="entry name" value="WD40"/>
    <property type="match status" value="1"/>
</dbReference>
<dbReference type="Gene3D" id="3.30.200.20">
    <property type="entry name" value="Phosphorylase Kinase, domain 1"/>
    <property type="match status" value="1"/>
</dbReference>
<keyword evidence="4 6" id="KW-0067">ATP-binding</keyword>
<dbReference type="PROSITE" id="PS00108">
    <property type="entry name" value="PROTEIN_KINASE_ST"/>
    <property type="match status" value="1"/>
</dbReference>
<dbReference type="Pfam" id="PF00400">
    <property type="entry name" value="WD40"/>
    <property type="match status" value="2"/>
</dbReference>
<evidence type="ECO:0000256" key="1">
    <source>
        <dbReference type="ARBA" id="ARBA00022574"/>
    </source>
</evidence>
<organism evidence="8 9">
    <name type="scientific">Thermocoleostomius sinensis A174</name>
    <dbReference type="NCBI Taxonomy" id="2016057"/>
    <lineage>
        <taxon>Bacteria</taxon>
        <taxon>Bacillati</taxon>
        <taxon>Cyanobacteriota</taxon>
        <taxon>Cyanophyceae</taxon>
        <taxon>Oculatellales</taxon>
        <taxon>Oculatellaceae</taxon>
        <taxon>Thermocoleostomius</taxon>
    </lineage>
</organism>
<dbReference type="InterPro" id="IPR036322">
    <property type="entry name" value="WD40_repeat_dom_sf"/>
</dbReference>
<feature type="repeat" description="WD" evidence="5">
    <location>
        <begin position="581"/>
        <end position="622"/>
    </location>
</feature>
<dbReference type="GO" id="GO:0004674">
    <property type="term" value="F:protein serine/threonine kinase activity"/>
    <property type="evidence" value="ECO:0007669"/>
    <property type="project" value="UniProtKB-KW"/>
</dbReference>
<dbReference type="PROSITE" id="PS50011">
    <property type="entry name" value="PROTEIN_KINASE_DOM"/>
    <property type="match status" value="1"/>
</dbReference>
<keyword evidence="9" id="KW-1185">Reference proteome</keyword>
<dbReference type="SMART" id="SM00320">
    <property type="entry name" value="WD40"/>
    <property type="match status" value="7"/>
</dbReference>
<dbReference type="PROSITE" id="PS50294">
    <property type="entry name" value="WD_REPEATS_REGION"/>
    <property type="match status" value="7"/>
</dbReference>
<dbReference type="AlphaFoldDB" id="A0A9E9CBB4"/>
<dbReference type="SUPFAM" id="SSF50978">
    <property type="entry name" value="WD40 repeat-like"/>
    <property type="match status" value="1"/>
</dbReference>
<protein>
    <submittedName>
        <fullName evidence="8">Serine/threonine protein kinase</fullName>
    </submittedName>
</protein>
<feature type="repeat" description="WD" evidence="5">
    <location>
        <begin position="539"/>
        <end position="580"/>
    </location>
</feature>
<dbReference type="Proteomes" id="UP001163152">
    <property type="component" value="Chromosome"/>
</dbReference>
<dbReference type="Pfam" id="PF00069">
    <property type="entry name" value="Pkinase"/>
    <property type="match status" value="1"/>
</dbReference>
<gene>
    <name evidence="8" type="ORF">OXH18_24265</name>
</gene>
<dbReference type="InterPro" id="IPR011009">
    <property type="entry name" value="Kinase-like_dom_sf"/>
</dbReference>
<keyword evidence="8" id="KW-0723">Serine/threonine-protein kinase</keyword>
<keyword evidence="1 5" id="KW-0853">WD repeat</keyword>
<dbReference type="InterPro" id="IPR000719">
    <property type="entry name" value="Prot_kinase_dom"/>
</dbReference>
<dbReference type="InterPro" id="IPR008271">
    <property type="entry name" value="Ser/Thr_kinase_AS"/>
</dbReference>
<keyword evidence="8" id="KW-0808">Transferase</keyword>
<evidence type="ECO:0000313" key="9">
    <source>
        <dbReference type="Proteomes" id="UP001163152"/>
    </source>
</evidence>
<evidence type="ECO:0000256" key="3">
    <source>
        <dbReference type="ARBA" id="ARBA00022741"/>
    </source>
</evidence>
<dbReference type="PANTHER" id="PTHR19848">
    <property type="entry name" value="WD40 REPEAT PROTEIN"/>
    <property type="match status" value="1"/>
</dbReference>
<dbReference type="InterPro" id="IPR015943">
    <property type="entry name" value="WD40/YVTN_repeat-like_dom_sf"/>
</dbReference>
<dbReference type="EMBL" id="CP113797">
    <property type="protein sequence ID" value="WAL60245.1"/>
    <property type="molecule type" value="Genomic_DNA"/>
</dbReference>
<dbReference type="Gene3D" id="2.130.10.10">
    <property type="entry name" value="YVTN repeat-like/Quinoprotein amine dehydrogenase"/>
    <property type="match status" value="4"/>
</dbReference>
<feature type="repeat" description="WD" evidence="5">
    <location>
        <begin position="455"/>
        <end position="496"/>
    </location>
</feature>
<reference evidence="8" key="1">
    <citation type="submission" date="2022-12" db="EMBL/GenBank/DDBJ databases">
        <title>Polyphasic identification of a Novel Hot-Spring Cyanobacterium Ocullathermofonsia sinensis gen nov. sp. nov. and Genomic Insights on its Adaptations to the Thermal Habitat.</title>
        <authorList>
            <person name="Daroch M."/>
            <person name="Tang J."/>
            <person name="Jiang Y."/>
        </authorList>
    </citation>
    <scope>NUCLEOTIDE SEQUENCE</scope>
    <source>
        <strain evidence="8">PKUAC-SCTA174</strain>
    </source>
</reference>
<name>A0A9E9CBB4_9CYAN</name>
<dbReference type="RefSeq" id="WP_268610113.1">
    <property type="nucleotide sequence ID" value="NZ_CP113797.1"/>
</dbReference>
<feature type="repeat" description="WD" evidence="5">
    <location>
        <begin position="623"/>
        <end position="664"/>
    </location>
</feature>
<proteinExistence type="predicted"/>
<dbReference type="Pfam" id="PF25047">
    <property type="entry name" value="Beta-prop_TEP1_2nd"/>
    <property type="match status" value="1"/>
</dbReference>
<dbReference type="InterPro" id="IPR020472">
    <property type="entry name" value="WD40_PAC1"/>
</dbReference>
<evidence type="ECO:0000313" key="8">
    <source>
        <dbReference type="EMBL" id="WAL60245.1"/>
    </source>
</evidence>
<feature type="repeat" description="WD" evidence="5">
    <location>
        <begin position="665"/>
        <end position="697"/>
    </location>
</feature>
<evidence type="ECO:0000259" key="7">
    <source>
        <dbReference type="PROSITE" id="PS50011"/>
    </source>
</evidence>
<dbReference type="SMART" id="SM00220">
    <property type="entry name" value="S_TKc"/>
    <property type="match status" value="1"/>
</dbReference>
<dbReference type="KEGG" id="tsin:OXH18_24265"/>
<evidence type="ECO:0000256" key="2">
    <source>
        <dbReference type="ARBA" id="ARBA00022737"/>
    </source>
</evidence>
<dbReference type="PROSITE" id="PS00678">
    <property type="entry name" value="WD_REPEATS_1"/>
    <property type="match status" value="3"/>
</dbReference>
<dbReference type="PROSITE" id="PS50082">
    <property type="entry name" value="WD_REPEATS_2"/>
    <property type="match status" value="7"/>
</dbReference>
<dbReference type="InterPro" id="IPR019775">
    <property type="entry name" value="WD40_repeat_CS"/>
</dbReference>
<keyword evidence="8" id="KW-0418">Kinase</keyword>
<dbReference type="CDD" id="cd14014">
    <property type="entry name" value="STKc_PknB_like"/>
    <property type="match status" value="1"/>
</dbReference>
<dbReference type="Gene3D" id="1.10.510.10">
    <property type="entry name" value="Transferase(Phosphotransferase) domain 1"/>
    <property type="match status" value="1"/>
</dbReference>
<dbReference type="InterPro" id="IPR056829">
    <property type="entry name" value="Beta-prop_TEP1_2nd"/>
</dbReference>
<evidence type="ECO:0000256" key="5">
    <source>
        <dbReference type="PROSITE-ProRule" id="PRU00221"/>
    </source>
</evidence>
<feature type="binding site" evidence="6">
    <location>
        <position position="51"/>
    </location>
    <ligand>
        <name>ATP</name>
        <dbReference type="ChEBI" id="CHEBI:30616"/>
    </ligand>
</feature>
<accession>A0A9E9CBB4</accession>
<dbReference type="PROSITE" id="PS00107">
    <property type="entry name" value="PROTEIN_KINASE_ATP"/>
    <property type="match status" value="1"/>
</dbReference>
<keyword evidence="2" id="KW-0677">Repeat</keyword>
<dbReference type="GO" id="GO:0005524">
    <property type="term" value="F:ATP binding"/>
    <property type="evidence" value="ECO:0007669"/>
    <property type="project" value="UniProtKB-UniRule"/>
</dbReference>
<keyword evidence="3 6" id="KW-0547">Nucleotide-binding</keyword>
<feature type="repeat" description="WD" evidence="5">
    <location>
        <begin position="497"/>
        <end position="538"/>
    </location>
</feature>
<feature type="domain" description="Protein kinase" evidence="7">
    <location>
        <begin position="22"/>
        <end position="318"/>
    </location>
</feature>
<evidence type="ECO:0000256" key="6">
    <source>
        <dbReference type="PROSITE-ProRule" id="PRU10141"/>
    </source>
</evidence>
<dbReference type="PANTHER" id="PTHR19848:SF8">
    <property type="entry name" value="F-BOX AND WD REPEAT DOMAIN CONTAINING 7"/>
    <property type="match status" value="1"/>
</dbReference>
<feature type="repeat" description="WD" evidence="5">
    <location>
        <begin position="414"/>
        <end position="455"/>
    </location>
</feature>
<dbReference type="PRINTS" id="PR00320">
    <property type="entry name" value="GPROTEINBRPT"/>
</dbReference>
<sequence length="697" mass="76967">MNKNPSQSHPWISRSVGDGDRYYLESVLGSGGMGEVFLAIDTRLGKTVALKLLRESLAIAENLNLRERFERECAICAALKSEHIVQVSDYGVTAEGYPFYVMEYLQGQTLEYRLAKEPRLSVSETCHIITQVCAGLQLAHDGIVLWDRKTGSSEQIKVVHRDLKPANIFLVPTALGELVKIIDFGIAKIRSLQTNHTNATGFFLGTCHYAAPEQFSGRRIVDERADIYSLGVILYEMLTGIDPFGFDYRRQFVANEAWFAAHTSTTPLPLRSQPHCQDLPPALEAIVLRCLAKSPDDRFPSVVALSQALQTVRSTPELVPPVNAHGLKPDSLQERPSLAAKLASHDGQVNRGETTRLSPSVWLPRVVQQWRWRLLAIAGVLLLLGGSYYVAQWRQAPITREATQFDRYRLAQTLSGNMAPVWTTALHFNGQTLVSGGEDHTIRIWDLETGDNSLLSDHEDVVRSLSLSADGQLLASGSSDATIKLWRLSTRQLLRTLTGHTAAIWSIDLSRDGQTLVSGSEDGTIRVWNVQTGAVVHTLTGHNGPVYAVTLSRDGQTFASSSADKTIKIWNLQTGVLLRTLTGHTDAVRAVAFSPNGQLLASASWDKTVKIWNLQTGSLVHTLEGHRDRVVSVAFSFNGQTLVSAGLDRTIKLWNPQTGTWQQDLTGHSDWVLSVITSASDRKIISSSKDQTIKLWR</sequence>
<dbReference type="InterPro" id="IPR017441">
    <property type="entry name" value="Protein_kinase_ATP_BS"/>
</dbReference>